<sequence>MVSTFQSTIIQINSLLMSLNIFLKAKKLNESAAVARRQICYDDVLSAQGIQSLQSYGKDKLVYNNNIYTITSTYHDGMLKLYTSHSIQPTYSGDCLEYIMTQLKGWSMTGDPETFHQRAAAFQHGRNLAKEWRNGFIEAANWRVSDLNSESQSFASSGEGPVFILTAGPVLVESDTSANETEAEYENALQWSFTDHVGEVDEEEEDTIGASKVGFKRQRVGDKADEQG</sequence>
<evidence type="ECO:0000313" key="2">
    <source>
        <dbReference type="EMBL" id="QSS61107.1"/>
    </source>
</evidence>
<gene>
    <name evidence="2" type="ORF">I7I51_03279</name>
</gene>
<dbReference type="AlphaFoldDB" id="A0A8A1MAA0"/>
<feature type="region of interest" description="Disordered" evidence="1">
    <location>
        <begin position="198"/>
        <end position="228"/>
    </location>
</feature>
<dbReference type="VEuPathDB" id="FungiDB:I7I51_03279"/>
<dbReference type="EMBL" id="CP069111">
    <property type="protein sequence ID" value="QSS61107.1"/>
    <property type="molecule type" value="Genomic_DNA"/>
</dbReference>
<name>A0A8A1MAA0_AJECA</name>
<dbReference type="OrthoDB" id="4188360at2759"/>
<evidence type="ECO:0000313" key="3">
    <source>
        <dbReference type="Proteomes" id="UP000663671"/>
    </source>
</evidence>
<dbReference type="Proteomes" id="UP000663671">
    <property type="component" value="Chromosome 5"/>
</dbReference>
<accession>A0A8A1MAA0</accession>
<organism evidence="2 3">
    <name type="scientific">Ajellomyces capsulatus</name>
    <name type="common">Darling's disease fungus</name>
    <name type="synonym">Histoplasma capsulatum</name>
    <dbReference type="NCBI Taxonomy" id="5037"/>
    <lineage>
        <taxon>Eukaryota</taxon>
        <taxon>Fungi</taxon>
        <taxon>Dikarya</taxon>
        <taxon>Ascomycota</taxon>
        <taxon>Pezizomycotina</taxon>
        <taxon>Eurotiomycetes</taxon>
        <taxon>Eurotiomycetidae</taxon>
        <taxon>Onygenales</taxon>
        <taxon>Ajellomycetaceae</taxon>
        <taxon>Histoplasma</taxon>
    </lineage>
</organism>
<protein>
    <submittedName>
        <fullName evidence="2">Uncharacterized protein</fullName>
    </submittedName>
</protein>
<proteinExistence type="predicted"/>
<feature type="compositionally biased region" description="Basic and acidic residues" evidence="1">
    <location>
        <begin position="219"/>
        <end position="228"/>
    </location>
</feature>
<evidence type="ECO:0000256" key="1">
    <source>
        <dbReference type="SAM" id="MobiDB-lite"/>
    </source>
</evidence>
<reference evidence="2" key="1">
    <citation type="submission" date="2021-01" db="EMBL/GenBank/DDBJ databases">
        <title>Chromosome-level genome assembly of a human fungal pathogen reveals clustering of transcriptionally co-regulated genes.</title>
        <authorList>
            <person name="Voorhies M."/>
            <person name="Cohen S."/>
            <person name="Shea T.P."/>
            <person name="Petrus S."/>
            <person name="Munoz J.F."/>
            <person name="Poplawski S."/>
            <person name="Goldman W.E."/>
            <person name="Michael T."/>
            <person name="Cuomo C.A."/>
            <person name="Sil A."/>
            <person name="Beyhan S."/>
        </authorList>
    </citation>
    <scope>NUCLEOTIDE SEQUENCE</scope>
    <source>
        <strain evidence="2">WU24</strain>
    </source>
</reference>